<feature type="domain" description="Gp5/Type VI secretion system Vgr protein OB-fold" evidence="1">
    <location>
        <begin position="10"/>
        <end position="78"/>
    </location>
</feature>
<sequence>MADLPTALVLGRVVEVEISERGLCARVQRLDRPEGIVTDWVQVASPMAGPEVGALFAPEVDDLAVLAFASKSPVILGFLTAGEGGAATQELTERSLVSRDRNMVVLIDGDRSGITIRDRHENEILMTSDGITIRSKGDLTLEASGKTAIKGATVELN</sequence>
<proteinExistence type="predicted"/>
<dbReference type="AlphaFoldDB" id="A0A2T5JUP1"/>
<dbReference type="InterPro" id="IPR006531">
    <property type="entry name" value="Gp5/Vgr_OB"/>
</dbReference>
<keyword evidence="3" id="KW-1185">Reference proteome</keyword>
<dbReference type="OrthoDB" id="9762420at2"/>
<evidence type="ECO:0000313" key="3">
    <source>
        <dbReference type="Proteomes" id="UP000244060"/>
    </source>
</evidence>
<accession>A0A2T5JUP1</accession>
<dbReference type="Pfam" id="PF04717">
    <property type="entry name" value="Phage_base_V"/>
    <property type="match status" value="1"/>
</dbReference>
<dbReference type="SUPFAM" id="SSF69255">
    <property type="entry name" value="gp5 N-terminal domain-like"/>
    <property type="match status" value="1"/>
</dbReference>
<name>A0A2T5JUP1_9RHOB</name>
<reference evidence="2 3" key="1">
    <citation type="submission" date="2018-04" db="EMBL/GenBank/DDBJ databases">
        <title>Genomic Encyclopedia of Type Strains, Phase III (KMG-III): the genomes of soil and plant-associated and newly described type strains.</title>
        <authorList>
            <person name="Whitman W."/>
        </authorList>
    </citation>
    <scope>NUCLEOTIDE SEQUENCE [LARGE SCALE GENOMIC DNA]</scope>
    <source>
        <strain evidence="2 3">KA25</strain>
    </source>
</reference>
<dbReference type="RefSeq" id="WP_011911204.1">
    <property type="nucleotide sequence ID" value="NZ_CP089970.1"/>
</dbReference>
<evidence type="ECO:0000259" key="1">
    <source>
        <dbReference type="Pfam" id="PF04717"/>
    </source>
</evidence>
<dbReference type="EMBL" id="QAOT01000019">
    <property type="protein sequence ID" value="PTR13889.1"/>
    <property type="molecule type" value="Genomic_DNA"/>
</dbReference>
<dbReference type="Gene3D" id="2.40.50.230">
    <property type="entry name" value="Gp5 N-terminal domain"/>
    <property type="match status" value="1"/>
</dbReference>
<dbReference type="InterPro" id="IPR037026">
    <property type="entry name" value="Vgr_OB-fold_dom_sf"/>
</dbReference>
<gene>
    <name evidence="2" type="ORF">C8J28_11954</name>
</gene>
<protein>
    <recommendedName>
        <fullName evidence="1">Gp5/Type VI secretion system Vgr protein OB-fold domain-containing protein</fullName>
    </recommendedName>
</protein>
<organism evidence="2 3">
    <name type="scientific">Cereibacter azotoformans</name>
    <dbReference type="NCBI Taxonomy" id="43057"/>
    <lineage>
        <taxon>Bacteria</taxon>
        <taxon>Pseudomonadati</taxon>
        <taxon>Pseudomonadota</taxon>
        <taxon>Alphaproteobacteria</taxon>
        <taxon>Rhodobacterales</taxon>
        <taxon>Paracoccaceae</taxon>
        <taxon>Cereibacter</taxon>
    </lineage>
</organism>
<dbReference type="Proteomes" id="UP000244060">
    <property type="component" value="Unassembled WGS sequence"/>
</dbReference>
<evidence type="ECO:0000313" key="2">
    <source>
        <dbReference type="EMBL" id="PTR13889.1"/>
    </source>
</evidence>
<comment type="caution">
    <text evidence="2">The sequence shown here is derived from an EMBL/GenBank/DDBJ whole genome shotgun (WGS) entry which is preliminary data.</text>
</comment>